<protein>
    <recommendedName>
        <fullName evidence="13">DNA replication licensing factor MCM7</fullName>
        <ecNumber evidence="13">3.6.4.12</ecNumber>
    </recommendedName>
</protein>
<keyword evidence="4 12" id="KW-0547">Nucleotide-binding</keyword>
<gene>
    <name evidence="13" type="primary">MCM7</name>
</gene>
<dbReference type="InterPro" id="IPR008050">
    <property type="entry name" value="MCM7"/>
</dbReference>
<reference evidence="15" key="1">
    <citation type="submission" date="2025-08" db="UniProtKB">
        <authorList>
            <consortium name="Ensembl"/>
        </authorList>
    </citation>
    <scope>IDENTIFICATION</scope>
</reference>
<dbReference type="Pfam" id="PF14551">
    <property type="entry name" value="MCM_N"/>
    <property type="match status" value="1"/>
</dbReference>
<dbReference type="Pfam" id="PF17207">
    <property type="entry name" value="MCM_OB"/>
    <property type="match status" value="1"/>
</dbReference>
<comment type="catalytic activity">
    <reaction evidence="11">
        <text>ATP + H2O = ADP + phosphate + H(+)</text>
        <dbReference type="Rhea" id="RHEA:13065"/>
        <dbReference type="ChEBI" id="CHEBI:15377"/>
        <dbReference type="ChEBI" id="CHEBI:15378"/>
        <dbReference type="ChEBI" id="CHEBI:30616"/>
        <dbReference type="ChEBI" id="CHEBI:43474"/>
        <dbReference type="ChEBI" id="CHEBI:456216"/>
        <dbReference type="EC" id="3.6.4.12"/>
    </reaction>
    <physiologicalReaction direction="left-to-right" evidence="11">
        <dbReference type="Rhea" id="RHEA:13066"/>
    </physiologicalReaction>
</comment>
<dbReference type="GO" id="GO:0006270">
    <property type="term" value="P:DNA replication initiation"/>
    <property type="evidence" value="ECO:0007669"/>
    <property type="project" value="InterPro"/>
</dbReference>
<evidence type="ECO:0000259" key="14">
    <source>
        <dbReference type="PROSITE" id="PS50051"/>
    </source>
</evidence>
<dbReference type="GO" id="GO:0005524">
    <property type="term" value="F:ATP binding"/>
    <property type="evidence" value="ECO:0007669"/>
    <property type="project" value="UniProtKB-KW"/>
</dbReference>
<dbReference type="InterPro" id="IPR027417">
    <property type="entry name" value="P-loop_NTPase"/>
</dbReference>
<dbReference type="FunFam" id="3.30.1640.10:FF:000007">
    <property type="entry name" value="DNA replication licensing factor MCM7"/>
    <property type="match status" value="1"/>
</dbReference>
<dbReference type="GO" id="GO:0006271">
    <property type="term" value="P:DNA strand elongation involved in DNA replication"/>
    <property type="evidence" value="ECO:0007669"/>
    <property type="project" value="TreeGrafter"/>
</dbReference>
<evidence type="ECO:0000256" key="10">
    <source>
        <dbReference type="ARBA" id="ARBA00023306"/>
    </source>
</evidence>
<keyword evidence="7 12" id="KW-0067">ATP-binding</keyword>
<keyword evidence="6 13" id="KW-0347">Helicase</keyword>
<dbReference type="EC" id="3.6.4.12" evidence="13"/>
<dbReference type="FunFam" id="3.40.50.300:FF:000826">
    <property type="entry name" value="Replicative DNA helicase Mcm"/>
    <property type="match status" value="1"/>
</dbReference>
<name>A0A8C3Q5H6_GEOPR</name>
<proteinExistence type="inferred from homology"/>
<comment type="function">
    <text evidence="13">Acts as component of the MCM2-7 complex (MCM complex) which is the replicative helicase essential for 'once per cell cycle' DNA replication initiation and elongation in eukaryotic cells. The active ATPase sites in the MCM2-7 ring are formed through the interaction surfaces of two neighboring subunits such that a critical structure of a conserved arginine finger motif is provided in trans relative to the ATP-binding site of the Walker A box of the adjacent subunit. The six ATPase active sites, however, are likely to contribute differentially to the complex helicase activity.</text>
</comment>
<evidence type="ECO:0000256" key="2">
    <source>
        <dbReference type="ARBA" id="ARBA00008010"/>
    </source>
</evidence>
<evidence type="ECO:0000256" key="12">
    <source>
        <dbReference type="RuleBase" id="RU004070"/>
    </source>
</evidence>
<dbReference type="InterPro" id="IPR027925">
    <property type="entry name" value="MCM_N"/>
</dbReference>
<dbReference type="GO" id="GO:0000727">
    <property type="term" value="P:double-strand break repair via break-induced replication"/>
    <property type="evidence" value="ECO:0007669"/>
    <property type="project" value="TreeGrafter"/>
</dbReference>
<dbReference type="Gene3D" id="2.20.28.10">
    <property type="match status" value="1"/>
</dbReference>
<keyword evidence="16" id="KW-1185">Reference proteome</keyword>
<reference evidence="15" key="2">
    <citation type="submission" date="2025-09" db="UniProtKB">
        <authorList>
            <consortium name="Ensembl"/>
        </authorList>
    </citation>
    <scope>IDENTIFICATION</scope>
</reference>
<dbReference type="InterPro" id="IPR001208">
    <property type="entry name" value="MCM_dom"/>
</dbReference>
<dbReference type="Ensembl" id="ENSCPVT00000004008.2">
    <property type="protein sequence ID" value="ENSCPVP00000003867.2"/>
    <property type="gene ID" value="ENSCPVG00000002853.2"/>
</dbReference>
<dbReference type="Gene3D" id="2.40.50.140">
    <property type="entry name" value="Nucleic acid-binding proteins"/>
    <property type="match status" value="1"/>
</dbReference>
<dbReference type="Pfam" id="PF00493">
    <property type="entry name" value="MCM"/>
    <property type="match status" value="1"/>
</dbReference>
<evidence type="ECO:0000256" key="1">
    <source>
        <dbReference type="ARBA" id="ARBA00004123"/>
    </source>
</evidence>
<evidence type="ECO:0000313" key="16">
    <source>
        <dbReference type="Proteomes" id="UP000694382"/>
    </source>
</evidence>
<dbReference type="PANTHER" id="PTHR11630:SF26">
    <property type="entry name" value="DNA REPLICATION LICENSING FACTOR MCM7"/>
    <property type="match status" value="1"/>
</dbReference>
<evidence type="ECO:0000256" key="9">
    <source>
        <dbReference type="ARBA" id="ARBA00023242"/>
    </source>
</evidence>
<evidence type="ECO:0000256" key="6">
    <source>
        <dbReference type="ARBA" id="ARBA00022806"/>
    </source>
</evidence>
<dbReference type="GO" id="GO:0042555">
    <property type="term" value="C:MCM complex"/>
    <property type="evidence" value="ECO:0007669"/>
    <property type="project" value="InterPro"/>
</dbReference>
<evidence type="ECO:0000256" key="7">
    <source>
        <dbReference type="ARBA" id="ARBA00022840"/>
    </source>
</evidence>
<accession>A0A8U8BSH2</accession>
<dbReference type="InterPro" id="IPR018525">
    <property type="entry name" value="MCM_CS"/>
</dbReference>
<comment type="subcellular location">
    <subcellularLocation>
        <location evidence="1 13">Nucleus</location>
    </subcellularLocation>
</comment>
<comment type="similarity">
    <text evidence="2 12">Belongs to the MCM family.</text>
</comment>
<dbReference type="InterPro" id="IPR012340">
    <property type="entry name" value="NA-bd_OB-fold"/>
</dbReference>
<dbReference type="PRINTS" id="PR01663">
    <property type="entry name" value="MCMPROTEIN7"/>
</dbReference>
<evidence type="ECO:0000256" key="4">
    <source>
        <dbReference type="ARBA" id="ARBA00022741"/>
    </source>
</evidence>
<keyword evidence="8 12" id="KW-0238">DNA-binding</keyword>
<dbReference type="InterPro" id="IPR033762">
    <property type="entry name" value="MCM_OB"/>
</dbReference>
<organism evidence="15 16">
    <name type="scientific">Geospiza parvula</name>
    <name type="common">Small tree-finch</name>
    <name type="synonym">Camarhynchus parvulus</name>
    <dbReference type="NCBI Taxonomy" id="87175"/>
    <lineage>
        <taxon>Eukaryota</taxon>
        <taxon>Metazoa</taxon>
        <taxon>Chordata</taxon>
        <taxon>Craniata</taxon>
        <taxon>Vertebrata</taxon>
        <taxon>Euteleostomi</taxon>
        <taxon>Archelosauria</taxon>
        <taxon>Archosauria</taxon>
        <taxon>Dinosauria</taxon>
        <taxon>Saurischia</taxon>
        <taxon>Theropoda</taxon>
        <taxon>Coelurosauria</taxon>
        <taxon>Aves</taxon>
        <taxon>Neognathae</taxon>
        <taxon>Neoaves</taxon>
        <taxon>Telluraves</taxon>
        <taxon>Australaves</taxon>
        <taxon>Passeriformes</taxon>
        <taxon>Thraupidae</taxon>
        <taxon>Camarhynchus</taxon>
    </lineage>
</organism>
<evidence type="ECO:0000256" key="11">
    <source>
        <dbReference type="ARBA" id="ARBA00048432"/>
    </source>
</evidence>
<dbReference type="SUPFAM" id="SSF50249">
    <property type="entry name" value="Nucleic acid-binding proteins"/>
    <property type="match status" value="1"/>
</dbReference>
<dbReference type="PROSITE" id="PS50051">
    <property type="entry name" value="MCM_2"/>
    <property type="match status" value="1"/>
</dbReference>
<keyword evidence="10 13" id="KW-0131">Cell cycle</keyword>
<feature type="domain" description="MCM C-terminal AAA(+) ATPase" evidence="14">
    <location>
        <begin position="334"/>
        <end position="540"/>
    </location>
</feature>
<dbReference type="SUPFAM" id="SSF52540">
    <property type="entry name" value="P-loop containing nucleoside triphosphate hydrolases"/>
    <property type="match status" value="1"/>
</dbReference>
<dbReference type="Gene3D" id="3.30.1640.10">
    <property type="entry name" value="mini-chromosome maintenance (MCM) complex, chain A, domain 1"/>
    <property type="match status" value="1"/>
</dbReference>
<dbReference type="SMART" id="SM00350">
    <property type="entry name" value="MCM"/>
    <property type="match status" value="1"/>
</dbReference>
<evidence type="ECO:0000256" key="5">
    <source>
        <dbReference type="ARBA" id="ARBA00022801"/>
    </source>
</evidence>
<dbReference type="Proteomes" id="UP000694382">
    <property type="component" value="Unassembled WGS sequence"/>
</dbReference>
<sequence>MAPRDYDSEKEKAKRFFQEFYRDGPDGHKEFPYREQLTALARRDQVALWVSLDDVAEDEPELAEAVVENVRRYGRVFSDAVHELLPQFGSAEAAPRDPLDVYLEHRLLLEQRGRAGGAPRTPQNQFPPELLRRFELYFRAPSCSKAVSPRELRAGSIGSLVTVQGIVTRASEVRPLLRVATYSCDQCGAETYQPIEGPTFTPLLLCPSRECQTNRSAGRLYLQSRGSKFTKFQELRIQEHSDQVPVGHLPRSLSLHLSGANTRQAQPGDHVRVTGAFLPLLKPGFRQVTQGLLSETFLEGHHVAKVNKSEEEEGEGGELSPEELQQIMGTGEDFYGKLAASIAPEIFGHEDVKKSLLLLLVGGVERSPRGMRIRGNINICLMGDPGVAKSQLLTYIDRLAPRSQYTTGRGSSGVGLTAAVLRDARSGGKLALEGGALVLADRGVCCIDEFDKMAEGDRVAVHEALEQQSVAVAKAGVVATLNARCAVLAAANPAFGRFDPRRSLEHNLQLPAALLSRFDLLWLLQDRPERDRDLRLAQHITYVHQHCREPPSAFQPLDMKLMRRYLSSCRRRCPRVPEALGEFITAAYVELRREGRDGVYTSARTLLAILRLATALARLRLGAVVEKDDVSEALRLLEAARDSLRGDPEPSAR</sequence>
<dbReference type="AlphaFoldDB" id="A0A8C3Q5H6"/>
<dbReference type="FunFam" id="2.20.28.10:FF:000004">
    <property type="entry name" value="DNA replication licensing factor MCM7"/>
    <property type="match status" value="1"/>
</dbReference>
<dbReference type="PANTHER" id="PTHR11630">
    <property type="entry name" value="DNA REPLICATION LICENSING FACTOR MCM FAMILY MEMBER"/>
    <property type="match status" value="1"/>
</dbReference>
<dbReference type="InterPro" id="IPR041562">
    <property type="entry name" value="MCM_lid"/>
</dbReference>
<keyword evidence="3 13" id="KW-0235">DNA replication</keyword>
<keyword evidence="9 13" id="KW-0539">Nucleus</keyword>
<dbReference type="PROSITE" id="PS00847">
    <property type="entry name" value="MCM_1"/>
    <property type="match status" value="1"/>
</dbReference>
<evidence type="ECO:0000256" key="8">
    <source>
        <dbReference type="ARBA" id="ARBA00023125"/>
    </source>
</evidence>
<keyword evidence="5 13" id="KW-0378">Hydrolase</keyword>
<dbReference type="PRINTS" id="PR01657">
    <property type="entry name" value="MCMFAMILY"/>
</dbReference>
<dbReference type="GO" id="GO:0005634">
    <property type="term" value="C:nucleus"/>
    <property type="evidence" value="ECO:0007669"/>
    <property type="project" value="UniProtKB-SubCell"/>
</dbReference>
<dbReference type="Pfam" id="PF17855">
    <property type="entry name" value="MCM_lid"/>
    <property type="match status" value="1"/>
</dbReference>
<dbReference type="GO" id="GO:0016787">
    <property type="term" value="F:hydrolase activity"/>
    <property type="evidence" value="ECO:0007669"/>
    <property type="project" value="UniProtKB-KW"/>
</dbReference>
<dbReference type="InterPro" id="IPR031327">
    <property type="entry name" value="MCM"/>
</dbReference>
<evidence type="ECO:0000256" key="3">
    <source>
        <dbReference type="ARBA" id="ARBA00022705"/>
    </source>
</evidence>
<evidence type="ECO:0000256" key="13">
    <source>
        <dbReference type="RuleBase" id="RU365012"/>
    </source>
</evidence>
<evidence type="ECO:0000313" key="15">
    <source>
        <dbReference type="Ensembl" id="ENSCPVP00000003867.2"/>
    </source>
</evidence>
<accession>A0A8C3Q5H6</accession>
<dbReference type="GO" id="GO:0017116">
    <property type="term" value="F:single-stranded DNA helicase activity"/>
    <property type="evidence" value="ECO:0007669"/>
    <property type="project" value="TreeGrafter"/>
</dbReference>
<dbReference type="Gene3D" id="3.40.50.300">
    <property type="entry name" value="P-loop containing nucleotide triphosphate hydrolases"/>
    <property type="match status" value="1"/>
</dbReference>
<dbReference type="GO" id="GO:0003697">
    <property type="term" value="F:single-stranded DNA binding"/>
    <property type="evidence" value="ECO:0007669"/>
    <property type="project" value="TreeGrafter"/>
</dbReference>